<dbReference type="Proteomes" id="UP000294927">
    <property type="component" value="Unassembled WGS sequence"/>
</dbReference>
<proteinExistence type="predicted"/>
<dbReference type="RefSeq" id="WP_133900978.1">
    <property type="nucleotide sequence ID" value="NZ_SOCP01000001.1"/>
</dbReference>
<feature type="transmembrane region" description="Helical" evidence="2">
    <location>
        <begin position="317"/>
        <end position="340"/>
    </location>
</feature>
<dbReference type="PANTHER" id="PTHR35342">
    <property type="entry name" value="TRICARBOXYLIC TRANSPORT PROTEIN"/>
    <property type="match status" value="1"/>
</dbReference>
<feature type="compositionally biased region" description="Polar residues" evidence="1">
    <location>
        <begin position="497"/>
        <end position="508"/>
    </location>
</feature>
<feature type="transmembrane region" description="Helical" evidence="2">
    <location>
        <begin position="105"/>
        <end position="130"/>
    </location>
</feature>
<keyword evidence="2" id="KW-0812">Transmembrane</keyword>
<reference evidence="4 5" key="1">
    <citation type="submission" date="2019-03" db="EMBL/GenBank/DDBJ databases">
        <title>Genomic Encyclopedia of Archaeal and Bacterial Type Strains, Phase II (KMG-II): from individual species to whole genera.</title>
        <authorList>
            <person name="Goeker M."/>
        </authorList>
    </citation>
    <scope>NUCLEOTIDE SEQUENCE [LARGE SCALE GENOMIC DNA]</scope>
    <source>
        <strain evidence="4 5">DSM 45499</strain>
    </source>
</reference>
<evidence type="ECO:0000256" key="2">
    <source>
        <dbReference type="SAM" id="Phobius"/>
    </source>
</evidence>
<evidence type="ECO:0000256" key="1">
    <source>
        <dbReference type="SAM" id="MobiDB-lite"/>
    </source>
</evidence>
<gene>
    <name evidence="4" type="ORF">CLV71_101621</name>
</gene>
<keyword evidence="2" id="KW-1133">Transmembrane helix</keyword>
<feature type="transmembrane region" description="Helical" evidence="2">
    <location>
        <begin position="257"/>
        <end position="278"/>
    </location>
</feature>
<feature type="region of interest" description="Disordered" evidence="1">
    <location>
        <begin position="487"/>
        <end position="508"/>
    </location>
</feature>
<feature type="transmembrane region" description="Helical" evidence="2">
    <location>
        <begin position="462"/>
        <end position="483"/>
    </location>
</feature>
<feature type="domain" description="DUF112" evidence="3">
    <location>
        <begin position="18"/>
        <end position="437"/>
    </location>
</feature>
<protein>
    <submittedName>
        <fullName evidence="4">TctA family transporter</fullName>
    </submittedName>
</protein>
<comment type="caution">
    <text evidence="4">The sequence shown here is derived from an EMBL/GenBank/DDBJ whole genome shotgun (WGS) entry which is preliminary data.</text>
</comment>
<dbReference type="InterPro" id="IPR002823">
    <property type="entry name" value="DUF112_TM"/>
</dbReference>
<feature type="transmembrane region" description="Helical" evidence="2">
    <location>
        <begin position="74"/>
        <end position="93"/>
    </location>
</feature>
<dbReference type="OrthoDB" id="9781349at2"/>
<evidence type="ECO:0000259" key="3">
    <source>
        <dbReference type="Pfam" id="PF01970"/>
    </source>
</evidence>
<evidence type="ECO:0000313" key="5">
    <source>
        <dbReference type="Proteomes" id="UP000294927"/>
    </source>
</evidence>
<feature type="transmembrane region" description="Helical" evidence="2">
    <location>
        <begin position="167"/>
        <end position="185"/>
    </location>
</feature>
<dbReference type="AlphaFoldDB" id="A0A4R7W6G1"/>
<name>A0A4R7W6G1_9PSEU</name>
<feature type="transmembrane region" description="Helical" evidence="2">
    <location>
        <begin position="45"/>
        <end position="68"/>
    </location>
</feature>
<accession>A0A4R7W6G1</accession>
<feature type="transmembrane region" description="Helical" evidence="2">
    <location>
        <begin position="20"/>
        <end position="38"/>
    </location>
</feature>
<dbReference type="Pfam" id="PF01970">
    <property type="entry name" value="TctA"/>
    <property type="match status" value="1"/>
</dbReference>
<dbReference type="PANTHER" id="PTHR35342:SF5">
    <property type="entry name" value="TRICARBOXYLIC TRANSPORT PROTEIN"/>
    <property type="match status" value="1"/>
</dbReference>
<organism evidence="4 5">
    <name type="scientific">Actinophytocola oryzae</name>
    <dbReference type="NCBI Taxonomy" id="502181"/>
    <lineage>
        <taxon>Bacteria</taxon>
        <taxon>Bacillati</taxon>
        <taxon>Actinomycetota</taxon>
        <taxon>Actinomycetes</taxon>
        <taxon>Pseudonocardiales</taxon>
        <taxon>Pseudonocardiaceae</taxon>
    </lineage>
</organism>
<feature type="transmembrane region" description="Helical" evidence="2">
    <location>
        <begin position="136"/>
        <end position="160"/>
    </location>
</feature>
<evidence type="ECO:0000313" key="4">
    <source>
        <dbReference type="EMBL" id="TDV57748.1"/>
    </source>
</evidence>
<feature type="transmembrane region" description="Helical" evidence="2">
    <location>
        <begin position="352"/>
        <end position="374"/>
    </location>
</feature>
<feature type="transmembrane region" description="Helical" evidence="2">
    <location>
        <begin position="386"/>
        <end position="404"/>
    </location>
</feature>
<dbReference type="EMBL" id="SOCP01000001">
    <property type="protein sequence ID" value="TDV57748.1"/>
    <property type="molecule type" value="Genomic_DNA"/>
</dbReference>
<feature type="transmembrane region" description="Helical" evidence="2">
    <location>
        <begin position="416"/>
        <end position="442"/>
    </location>
</feature>
<sequence length="508" mass="52530">MLHIALQALADLFTLERLGYLALGVLVGLIVGLVPGLGGVAGMSLLLPFVYGMDPSSAMALMIGIMAANHTSDTFPAVLVGVPGSAGAGATVMDGYPLAKQGKAAVALGASFTASMLGGLIGAAVLFAVLPVFRPLILSFGSPELFMLTLLGISTVAILAKGRMVKGLLAAAFGLLLSTVGGAPASADYRYTFDWPYLSDGLNIALVAMAVFALPEFIDLLRRNKPISQVTDDLTTGRFDGAKESLKRPGLIARSSGMGALLGAIPGVGGSAVSWIVYGLTARMARVRDRFGKGDIRGVIAPEAANNAMEGGQLIPAIMFGIPGSGTTAVLLGGLVLVGLQPGPEMVSDANLPVVLTIVWSLAVANILATGVCFSLRNTVAKLCLIPARRLVPFLFAAVVLAVYQNGRDWGDIAMLLGIGAFSWFALQAGWSRAAFVVGFVLGPPAERYLWISMGRYDFDWLTRPGVVAVGIAIIAVLSAGLLRRRPKPAAPAPAPTESTLETTGSAK</sequence>
<keyword evidence="5" id="KW-1185">Reference proteome</keyword>
<keyword evidence="2" id="KW-0472">Membrane</keyword>